<comment type="catalytic activity">
    <reaction evidence="1">
        <text>ATP + protein L-histidine = ADP + protein N-phospho-L-histidine.</text>
        <dbReference type="EC" id="2.7.13.3"/>
    </reaction>
</comment>
<dbReference type="EMBL" id="JAVDWE010000011">
    <property type="protein sequence ID" value="MDR7095938.1"/>
    <property type="molecule type" value="Genomic_DNA"/>
</dbReference>
<dbReference type="SMART" id="SM00304">
    <property type="entry name" value="HAMP"/>
    <property type="match status" value="1"/>
</dbReference>
<keyword evidence="4" id="KW-1003">Cell membrane</keyword>
<evidence type="ECO:0000256" key="10">
    <source>
        <dbReference type="ARBA" id="ARBA00023012"/>
    </source>
</evidence>
<keyword evidence="9" id="KW-1133">Transmembrane helix</keyword>
<feature type="domain" description="PAS" evidence="13">
    <location>
        <begin position="400"/>
        <end position="454"/>
    </location>
</feature>
<comment type="subcellular location">
    <subcellularLocation>
        <location evidence="2">Cell membrane</location>
        <topology evidence="2">Multi-pass membrane protein</topology>
    </subcellularLocation>
</comment>
<gene>
    <name evidence="15" type="ORF">J2X09_003691</name>
</gene>
<dbReference type="Pfam" id="PF00989">
    <property type="entry name" value="PAS"/>
    <property type="match status" value="1"/>
</dbReference>
<dbReference type="SMART" id="SM00091">
    <property type="entry name" value="PAS"/>
    <property type="match status" value="1"/>
</dbReference>
<comment type="caution">
    <text evidence="15">The sequence shown here is derived from an EMBL/GenBank/DDBJ whole genome shotgun (WGS) entry which is preliminary data.</text>
</comment>
<evidence type="ECO:0000256" key="2">
    <source>
        <dbReference type="ARBA" id="ARBA00004651"/>
    </source>
</evidence>
<keyword evidence="11" id="KW-0472">Membrane</keyword>
<proteinExistence type="predicted"/>
<evidence type="ECO:0000256" key="3">
    <source>
        <dbReference type="ARBA" id="ARBA00012438"/>
    </source>
</evidence>
<evidence type="ECO:0000313" key="15">
    <source>
        <dbReference type="EMBL" id="MDR7095938.1"/>
    </source>
</evidence>
<keyword evidence="10" id="KW-0902">Two-component regulatory system</keyword>
<feature type="domain" description="HAMP" evidence="14">
    <location>
        <begin position="318"/>
        <end position="370"/>
    </location>
</feature>
<dbReference type="NCBIfam" id="TIGR00229">
    <property type="entry name" value="sensory_box"/>
    <property type="match status" value="1"/>
</dbReference>
<evidence type="ECO:0000256" key="7">
    <source>
        <dbReference type="ARBA" id="ARBA00022692"/>
    </source>
</evidence>
<keyword evidence="16" id="KW-1185">Reference proteome</keyword>
<evidence type="ECO:0000256" key="12">
    <source>
        <dbReference type="SAM" id="Coils"/>
    </source>
</evidence>
<evidence type="ECO:0000256" key="9">
    <source>
        <dbReference type="ARBA" id="ARBA00022989"/>
    </source>
</evidence>
<accession>A0ABU1VFG9</accession>
<dbReference type="Proteomes" id="UP001265550">
    <property type="component" value="Unassembled WGS sequence"/>
</dbReference>
<dbReference type="InterPro" id="IPR013767">
    <property type="entry name" value="PAS_fold"/>
</dbReference>
<evidence type="ECO:0000256" key="5">
    <source>
        <dbReference type="ARBA" id="ARBA00022553"/>
    </source>
</evidence>
<evidence type="ECO:0000259" key="14">
    <source>
        <dbReference type="PROSITE" id="PS50885"/>
    </source>
</evidence>
<dbReference type="PROSITE" id="PS50112">
    <property type="entry name" value="PAS"/>
    <property type="match status" value="1"/>
</dbReference>
<evidence type="ECO:0000256" key="8">
    <source>
        <dbReference type="ARBA" id="ARBA00022777"/>
    </source>
</evidence>
<keyword evidence="8" id="KW-0418">Kinase</keyword>
<name>A0ABU1VFG9_9BURK</name>
<evidence type="ECO:0000256" key="1">
    <source>
        <dbReference type="ARBA" id="ARBA00000085"/>
    </source>
</evidence>
<evidence type="ECO:0000259" key="13">
    <source>
        <dbReference type="PROSITE" id="PS50112"/>
    </source>
</evidence>
<keyword evidence="5" id="KW-0597">Phosphoprotein</keyword>
<evidence type="ECO:0000256" key="6">
    <source>
        <dbReference type="ARBA" id="ARBA00022679"/>
    </source>
</evidence>
<dbReference type="Gene3D" id="6.10.340.10">
    <property type="match status" value="1"/>
</dbReference>
<dbReference type="CDD" id="cd00130">
    <property type="entry name" value="PAS"/>
    <property type="match status" value="1"/>
</dbReference>
<dbReference type="Pfam" id="PF02743">
    <property type="entry name" value="dCache_1"/>
    <property type="match status" value="1"/>
</dbReference>
<dbReference type="PANTHER" id="PTHR45436">
    <property type="entry name" value="SENSOR HISTIDINE KINASE YKOH"/>
    <property type="match status" value="1"/>
</dbReference>
<feature type="coiled-coil region" evidence="12">
    <location>
        <begin position="362"/>
        <end position="396"/>
    </location>
</feature>
<dbReference type="PROSITE" id="PS50885">
    <property type="entry name" value="HAMP"/>
    <property type="match status" value="1"/>
</dbReference>
<reference evidence="15 16" key="1">
    <citation type="submission" date="2023-07" db="EMBL/GenBank/DDBJ databases">
        <title>Sorghum-associated microbial communities from plants grown in Nebraska, USA.</title>
        <authorList>
            <person name="Schachtman D."/>
        </authorList>
    </citation>
    <scope>NUCLEOTIDE SEQUENCE [LARGE SCALE GENOMIC DNA]</scope>
    <source>
        <strain evidence="15 16">BE240</strain>
    </source>
</reference>
<evidence type="ECO:0000256" key="11">
    <source>
        <dbReference type="ARBA" id="ARBA00023136"/>
    </source>
</evidence>
<keyword evidence="6" id="KW-0808">Transferase</keyword>
<dbReference type="InterPro" id="IPR033479">
    <property type="entry name" value="dCache_1"/>
</dbReference>
<sequence>MMNNRIHRVGLGAGLAIAFTALSVLLTLSLTLFSDRAASNQVRESIGANLSELAQQTASRLDRSMYERFREVRLLTERLGGGLPPERGRQEIEALQKSYPHYAWIGVTDTAGVVRTATRGMLEGVDVSARPWFRNALAGRPMSDVHDAVLLAPLLGPSGGEPLRFVDIAFPLKDTSGQTTGVLGVHLSWKWANDIRDTIFASVTRHRTVELLIVSNTGSVLLGPTGVQGTTLQLPSLEAAGRGVSGHSKETWPDGKTYLVGYSHDAGFDGYPGLGWRLLVRQTLQEAYEPVNQLHRRLLAGGLAGALLFSLLGWLAARLITRPLQNLTDVARGIEAGYAVKAPAEAAYREVAALGQAFNSLVKSLQENEAELRHSNAALERRVSERTAELREALDDVRANEERVQTVIDTAQEAFIGMDFDGCITDWNNEAEKLFGWKRFEVLGQSLADTLLPERFHTTFVQALAHFHTTGKAPFTGQRMRRTVVNRQGREMVVEMKIGLIHTTEVQLFSAFVRPVNDAR</sequence>
<dbReference type="Gene3D" id="3.30.450.20">
    <property type="entry name" value="PAS domain"/>
    <property type="match status" value="2"/>
</dbReference>
<keyword evidence="7" id="KW-0812">Transmembrane</keyword>
<dbReference type="PANTHER" id="PTHR45436:SF5">
    <property type="entry name" value="SENSOR HISTIDINE KINASE TRCS"/>
    <property type="match status" value="1"/>
</dbReference>
<dbReference type="InterPro" id="IPR000014">
    <property type="entry name" value="PAS"/>
</dbReference>
<evidence type="ECO:0000256" key="4">
    <source>
        <dbReference type="ARBA" id="ARBA00022475"/>
    </source>
</evidence>
<organism evidence="15 16">
    <name type="scientific">Hydrogenophaga laconesensis</name>
    <dbReference type="NCBI Taxonomy" id="1805971"/>
    <lineage>
        <taxon>Bacteria</taxon>
        <taxon>Pseudomonadati</taxon>
        <taxon>Pseudomonadota</taxon>
        <taxon>Betaproteobacteria</taxon>
        <taxon>Burkholderiales</taxon>
        <taxon>Comamonadaceae</taxon>
        <taxon>Hydrogenophaga</taxon>
    </lineage>
</organism>
<dbReference type="InterPro" id="IPR035965">
    <property type="entry name" value="PAS-like_dom_sf"/>
</dbReference>
<evidence type="ECO:0000313" key="16">
    <source>
        <dbReference type="Proteomes" id="UP001265550"/>
    </source>
</evidence>
<protein>
    <recommendedName>
        <fullName evidence="3">histidine kinase</fullName>
        <ecNumber evidence="3">2.7.13.3</ecNumber>
    </recommendedName>
</protein>
<dbReference type="SUPFAM" id="SSF55785">
    <property type="entry name" value="PYP-like sensor domain (PAS domain)"/>
    <property type="match status" value="1"/>
</dbReference>
<dbReference type="InterPro" id="IPR003660">
    <property type="entry name" value="HAMP_dom"/>
</dbReference>
<dbReference type="CDD" id="cd12914">
    <property type="entry name" value="PDC1_DGC_like"/>
    <property type="match status" value="1"/>
</dbReference>
<dbReference type="InterPro" id="IPR050428">
    <property type="entry name" value="TCS_sensor_his_kinase"/>
</dbReference>
<keyword evidence="12" id="KW-0175">Coiled coil</keyword>
<dbReference type="EC" id="2.7.13.3" evidence="3"/>